<feature type="transmembrane region" description="Helical" evidence="1">
    <location>
        <begin position="71"/>
        <end position="90"/>
    </location>
</feature>
<comment type="caution">
    <text evidence="2">The sequence shown here is derived from an EMBL/GenBank/DDBJ whole genome shotgun (WGS) entry which is preliminary data.</text>
</comment>
<reference evidence="2" key="1">
    <citation type="submission" date="2019-08" db="EMBL/GenBank/DDBJ databases">
        <authorList>
            <person name="Kucharzyk K."/>
            <person name="Murdoch R.W."/>
            <person name="Higgins S."/>
            <person name="Loffler F."/>
        </authorList>
    </citation>
    <scope>NUCLEOTIDE SEQUENCE</scope>
</reference>
<gene>
    <name evidence="2" type="ORF">SDC9_122845</name>
</gene>
<dbReference type="Pfam" id="PF03977">
    <property type="entry name" value="OAD_beta"/>
    <property type="match status" value="1"/>
</dbReference>
<evidence type="ECO:0000313" key="2">
    <source>
        <dbReference type="EMBL" id="MPM75851.1"/>
    </source>
</evidence>
<dbReference type="EMBL" id="VSSQ01026905">
    <property type="protein sequence ID" value="MPM75851.1"/>
    <property type="molecule type" value="Genomic_DNA"/>
</dbReference>
<dbReference type="GO" id="GO:0006814">
    <property type="term" value="P:sodium ion transport"/>
    <property type="evidence" value="ECO:0007669"/>
    <property type="project" value="InterPro"/>
</dbReference>
<proteinExistence type="predicted"/>
<dbReference type="InterPro" id="IPR005661">
    <property type="entry name" value="OadB_MmdB"/>
</dbReference>
<feature type="transmembrane region" description="Helical" evidence="1">
    <location>
        <begin position="7"/>
        <end position="29"/>
    </location>
</feature>
<keyword evidence="1" id="KW-0472">Membrane</keyword>
<keyword evidence="1" id="KW-1133">Transmembrane helix</keyword>
<dbReference type="GO" id="GO:0016829">
    <property type="term" value="F:lyase activity"/>
    <property type="evidence" value="ECO:0007669"/>
    <property type="project" value="InterPro"/>
</dbReference>
<dbReference type="AlphaFoldDB" id="A0A645CG24"/>
<protein>
    <submittedName>
        <fullName evidence="2">Uncharacterized protein</fullName>
    </submittedName>
</protein>
<name>A0A645CG24_9ZZZZ</name>
<evidence type="ECO:0000256" key="1">
    <source>
        <dbReference type="SAM" id="Phobius"/>
    </source>
</evidence>
<sequence length="97" mass="10442">MKKAYLIVNIITGISIFLTALSALTPMIIKRFILAHANVTLSKGEASSIGIIGGADGPTAIYVTSSPVYQYMPFLFGLAAAAGIILHFWIKRKTKED</sequence>
<keyword evidence="1" id="KW-0812">Transmembrane</keyword>
<accession>A0A645CG24</accession>
<organism evidence="2">
    <name type="scientific">bioreactor metagenome</name>
    <dbReference type="NCBI Taxonomy" id="1076179"/>
    <lineage>
        <taxon>unclassified sequences</taxon>
        <taxon>metagenomes</taxon>
        <taxon>ecological metagenomes</taxon>
    </lineage>
</organism>